<sequence length="294" mass="31648">MAKTQKGDKALHSLFAGATAGAIEAFITYPTEFVKTRSQFGGKKEGPIAIIRETVKTKGFGGLYSGCTALVVGNSVKAGVRFLTYDYFKRKLSDSEGKLSAPRSLLAGLGAGMTEAVIAVTPSETIKTKLIDDAKRPNPQYRGLIHGTVQIVKQEGIAGIYRGLFPVMMRQGANSAVRFTTYATLKQVVQGTARPGQPLPSAITFGIGGIAGLVTVYTTMPLDVVKTRMQSLSARAQYRNSFHCAYRIFTEEGLLKFWAGTTPRLTRLVLSGGIVFTVYENIMKVIGNSGEETS</sequence>
<accession>A0A5C3LFI3</accession>
<dbReference type="PANTHER" id="PTHR45788:SF4">
    <property type="entry name" value="TRICARBOXYLATE TRANSPORT PROTEIN, MITOCHONDRIAL"/>
    <property type="match status" value="1"/>
</dbReference>
<comment type="similarity">
    <text evidence="2 10">Belongs to the mitochondrial carrier (TC 2.A.29) family.</text>
</comment>
<feature type="repeat" description="Solcar" evidence="9">
    <location>
        <begin position="8"/>
        <end position="91"/>
    </location>
</feature>
<feature type="repeat" description="Solcar" evidence="9">
    <location>
        <begin position="199"/>
        <end position="285"/>
    </location>
</feature>
<dbReference type="SUPFAM" id="SSF103506">
    <property type="entry name" value="Mitochondrial carrier"/>
    <property type="match status" value="1"/>
</dbReference>
<dbReference type="InterPro" id="IPR018108">
    <property type="entry name" value="MCP_transmembrane"/>
</dbReference>
<keyword evidence="5" id="KW-0677">Repeat</keyword>
<dbReference type="InterPro" id="IPR023395">
    <property type="entry name" value="MCP_dom_sf"/>
</dbReference>
<feature type="repeat" description="Solcar" evidence="9">
    <location>
        <begin position="102"/>
        <end position="188"/>
    </location>
</feature>
<keyword evidence="8 9" id="KW-0472">Membrane</keyword>
<organism evidence="11 12">
    <name type="scientific">Coprinopsis marcescibilis</name>
    <name type="common">Agaric fungus</name>
    <name type="synonym">Psathyrella marcescibilis</name>
    <dbReference type="NCBI Taxonomy" id="230819"/>
    <lineage>
        <taxon>Eukaryota</taxon>
        <taxon>Fungi</taxon>
        <taxon>Dikarya</taxon>
        <taxon>Basidiomycota</taxon>
        <taxon>Agaricomycotina</taxon>
        <taxon>Agaricomycetes</taxon>
        <taxon>Agaricomycetidae</taxon>
        <taxon>Agaricales</taxon>
        <taxon>Agaricineae</taxon>
        <taxon>Psathyrellaceae</taxon>
        <taxon>Coprinopsis</taxon>
    </lineage>
</organism>
<comment type="subcellular location">
    <subcellularLocation>
        <location evidence="1">Mitochondrion membrane</location>
        <topology evidence="1">Multi-pass membrane protein</topology>
    </subcellularLocation>
</comment>
<evidence type="ECO:0000256" key="6">
    <source>
        <dbReference type="ARBA" id="ARBA00022989"/>
    </source>
</evidence>
<dbReference type="Proteomes" id="UP000307440">
    <property type="component" value="Unassembled WGS sequence"/>
</dbReference>
<evidence type="ECO:0000313" key="12">
    <source>
        <dbReference type="Proteomes" id="UP000307440"/>
    </source>
</evidence>
<evidence type="ECO:0000256" key="10">
    <source>
        <dbReference type="RuleBase" id="RU000488"/>
    </source>
</evidence>
<keyword evidence="12" id="KW-1185">Reference proteome</keyword>
<dbReference type="GO" id="GO:0006843">
    <property type="term" value="P:mitochondrial citrate transmembrane transport"/>
    <property type="evidence" value="ECO:0007669"/>
    <property type="project" value="TreeGrafter"/>
</dbReference>
<keyword evidence="6" id="KW-1133">Transmembrane helix</keyword>
<keyword evidence="3 10" id="KW-0813">Transport</keyword>
<evidence type="ECO:0000256" key="3">
    <source>
        <dbReference type="ARBA" id="ARBA00022448"/>
    </source>
</evidence>
<dbReference type="PANTHER" id="PTHR45788">
    <property type="entry name" value="SUCCINATE/FUMARATE MITOCHONDRIAL TRANSPORTER-RELATED"/>
    <property type="match status" value="1"/>
</dbReference>
<evidence type="ECO:0000256" key="9">
    <source>
        <dbReference type="PROSITE-ProRule" id="PRU00282"/>
    </source>
</evidence>
<proteinExistence type="inferred from homology"/>
<dbReference type="OrthoDB" id="44467at2759"/>
<evidence type="ECO:0000256" key="4">
    <source>
        <dbReference type="ARBA" id="ARBA00022692"/>
    </source>
</evidence>
<keyword evidence="7" id="KW-0496">Mitochondrion</keyword>
<evidence type="ECO:0000256" key="1">
    <source>
        <dbReference type="ARBA" id="ARBA00004225"/>
    </source>
</evidence>
<reference evidence="11 12" key="1">
    <citation type="journal article" date="2019" name="Nat. Ecol. Evol.">
        <title>Megaphylogeny resolves global patterns of mushroom evolution.</title>
        <authorList>
            <person name="Varga T."/>
            <person name="Krizsan K."/>
            <person name="Foldi C."/>
            <person name="Dima B."/>
            <person name="Sanchez-Garcia M."/>
            <person name="Sanchez-Ramirez S."/>
            <person name="Szollosi G.J."/>
            <person name="Szarkandi J.G."/>
            <person name="Papp V."/>
            <person name="Albert L."/>
            <person name="Andreopoulos W."/>
            <person name="Angelini C."/>
            <person name="Antonin V."/>
            <person name="Barry K.W."/>
            <person name="Bougher N.L."/>
            <person name="Buchanan P."/>
            <person name="Buyck B."/>
            <person name="Bense V."/>
            <person name="Catcheside P."/>
            <person name="Chovatia M."/>
            <person name="Cooper J."/>
            <person name="Damon W."/>
            <person name="Desjardin D."/>
            <person name="Finy P."/>
            <person name="Geml J."/>
            <person name="Haridas S."/>
            <person name="Hughes K."/>
            <person name="Justo A."/>
            <person name="Karasinski D."/>
            <person name="Kautmanova I."/>
            <person name="Kiss B."/>
            <person name="Kocsube S."/>
            <person name="Kotiranta H."/>
            <person name="LaButti K.M."/>
            <person name="Lechner B.E."/>
            <person name="Liimatainen K."/>
            <person name="Lipzen A."/>
            <person name="Lukacs Z."/>
            <person name="Mihaltcheva S."/>
            <person name="Morgado L.N."/>
            <person name="Niskanen T."/>
            <person name="Noordeloos M.E."/>
            <person name="Ohm R.A."/>
            <person name="Ortiz-Santana B."/>
            <person name="Ovrebo C."/>
            <person name="Racz N."/>
            <person name="Riley R."/>
            <person name="Savchenko A."/>
            <person name="Shiryaev A."/>
            <person name="Soop K."/>
            <person name="Spirin V."/>
            <person name="Szebenyi C."/>
            <person name="Tomsovsky M."/>
            <person name="Tulloss R.E."/>
            <person name="Uehling J."/>
            <person name="Grigoriev I.V."/>
            <person name="Vagvolgyi C."/>
            <person name="Papp T."/>
            <person name="Martin F.M."/>
            <person name="Miettinen O."/>
            <person name="Hibbett D.S."/>
            <person name="Nagy L.G."/>
        </authorList>
    </citation>
    <scope>NUCLEOTIDE SEQUENCE [LARGE SCALE GENOMIC DNA]</scope>
    <source>
        <strain evidence="11 12">CBS 121175</strain>
    </source>
</reference>
<dbReference type="GO" id="GO:0031966">
    <property type="term" value="C:mitochondrial membrane"/>
    <property type="evidence" value="ECO:0007669"/>
    <property type="project" value="UniProtKB-SubCell"/>
</dbReference>
<dbReference type="Gene3D" id="1.50.40.10">
    <property type="entry name" value="Mitochondrial carrier domain"/>
    <property type="match status" value="1"/>
</dbReference>
<evidence type="ECO:0000256" key="2">
    <source>
        <dbReference type="ARBA" id="ARBA00006375"/>
    </source>
</evidence>
<dbReference type="AlphaFoldDB" id="A0A5C3LFI3"/>
<dbReference type="GO" id="GO:0071913">
    <property type="term" value="F:citrate secondary active transmembrane transporter activity"/>
    <property type="evidence" value="ECO:0007669"/>
    <property type="project" value="TreeGrafter"/>
</dbReference>
<dbReference type="STRING" id="230819.A0A5C3LFI3"/>
<dbReference type="Pfam" id="PF00153">
    <property type="entry name" value="Mito_carr"/>
    <property type="match status" value="3"/>
</dbReference>
<protein>
    <submittedName>
        <fullName evidence="11">Citrate transporter</fullName>
    </submittedName>
</protein>
<gene>
    <name evidence="11" type="ORF">FA15DRAFT_702074</name>
</gene>
<dbReference type="EMBL" id="ML210166">
    <property type="protein sequence ID" value="TFK27261.1"/>
    <property type="molecule type" value="Genomic_DNA"/>
</dbReference>
<evidence type="ECO:0000313" key="11">
    <source>
        <dbReference type="EMBL" id="TFK27261.1"/>
    </source>
</evidence>
<dbReference type="PROSITE" id="PS50920">
    <property type="entry name" value="SOLCAR"/>
    <property type="match status" value="3"/>
</dbReference>
<dbReference type="InterPro" id="IPR049563">
    <property type="entry name" value="TXTP-like"/>
</dbReference>
<evidence type="ECO:0000256" key="8">
    <source>
        <dbReference type="ARBA" id="ARBA00023136"/>
    </source>
</evidence>
<evidence type="ECO:0000256" key="5">
    <source>
        <dbReference type="ARBA" id="ARBA00022737"/>
    </source>
</evidence>
<keyword evidence="4 9" id="KW-0812">Transmembrane</keyword>
<evidence type="ECO:0000256" key="7">
    <source>
        <dbReference type="ARBA" id="ARBA00023128"/>
    </source>
</evidence>
<dbReference type="FunFam" id="1.50.40.10:FF:000007">
    <property type="entry name" value="Mitochondrial tricarboxylate transport protein-like"/>
    <property type="match status" value="1"/>
</dbReference>
<name>A0A5C3LFI3_COPMA</name>